<reference evidence="3 4" key="1">
    <citation type="submission" date="2018-06" db="EMBL/GenBank/DDBJ databases">
        <title>Paenibacillus imtechensis sp. nov.</title>
        <authorList>
            <person name="Pinnaka A.K."/>
            <person name="Singh H."/>
            <person name="Kaur M."/>
        </authorList>
    </citation>
    <scope>NUCLEOTIDE SEQUENCE [LARGE SCALE GENOMIC DNA]</scope>
    <source>
        <strain evidence="3 4">SMB1</strain>
    </source>
</reference>
<dbReference type="Gene3D" id="3.90.550.10">
    <property type="entry name" value="Spore Coat Polysaccharide Biosynthesis Protein SpsA, Chain A"/>
    <property type="match status" value="1"/>
</dbReference>
<dbReference type="InterPro" id="IPR050834">
    <property type="entry name" value="Glycosyltransf_2"/>
</dbReference>
<feature type="domain" description="Glycosyltransferase 2-like" evidence="2">
    <location>
        <begin position="45"/>
        <end position="178"/>
    </location>
</feature>
<comment type="caution">
    <text evidence="3">The sequence shown here is derived from an EMBL/GenBank/DDBJ whole genome shotgun (WGS) entry which is preliminary data.</text>
</comment>
<evidence type="ECO:0000259" key="2">
    <source>
        <dbReference type="Pfam" id="PF00535"/>
    </source>
</evidence>
<feature type="region of interest" description="Disordered" evidence="1">
    <location>
        <begin position="1"/>
        <end position="30"/>
    </location>
</feature>
<organism evidence="3 4">
    <name type="scientific">Paenibacillus sambharensis</name>
    <dbReference type="NCBI Taxonomy" id="1803190"/>
    <lineage>
        <taxon>Bacteria</taxon>
        <taxon>Bacillati</taxon>
        <taxon>Bacillota</taxon>
        <taxon>Bacilli</taxon>
        <taxon>Bacillales</taxon>
        <taxon>Paenibacillaceae</taxon>
        <taxon>Paenibacillus</taxon>
    </lineage>
</organism>
<keyword evidence="3" id="KW-0808">Transferase</keyword>
<dbReference type="Pfam" id="PF00535">
    <property type="entry name" value="Glycos_transf_2"/>
    <property type="match status" value="1"/>
</dbReference>
<sequence>MPADMQNLQSEPSKWTSPSGNMKRKEDSGGMSVMVQEMEAARLHVIIPVYNQSFALAQTLYGFTRQTKPYNECRITVVDDGSDEPVDAIVEAYSNELNIHCIRLPRSGRAAARNAGVQASNADAVVFCDADRIPQPGFLRAHAHAQQQAGGSVTVGHVREMYVSNPEANRGLILKRYEDDRMLRTPQYCSLVYGLFGGDGSTNSPIAWIATLSGNLSVPLSWVLEAGGFDEDFKEWGFEHMELGYRLHRLYGTFRYEARAVNVHIAHPRAGHSYASLLTNSHAVFAAKHRGDEAVSRYLDFMLGRISLRKYESIAGGNRANGGSRTGHAHDGYVRITNGL</sequence>
<dbReference type="InterPro" id="IPR001173">
    <property type="entry name" value="Glyco_trans_2-like"/>
</dbReference>
<keyword evidence="4" id="KW-1185">Reference proteome</keyword>
<dbReference type="InterPro" id="IPR029044">
    <property type="entry name" value="Nucleotide-diphossugar_trans"/>
</dbReference>
<feature type="compositionally biased region" description="Polar residues" evidence="1">
    <location>
        <begin position="1"/>
        <end position="20"/>
    </location>
</feature>
<dbReference type="Proteomes" id="UP000249522">
    <property type="component" value="Unassembled WGS sequence"/>
</dbReference>
<dbReference type="SUPFAM" id="SSF53448">
    <property type="entry name" value="Nucleotide-diphospho-sugar transferases"/>
    <property type="match status" value="1"/>
</dbReference>
<evidence type="ECO:0000256" key="1">
    <source>
        <dbReference type="SAM" id="MobiDB-lite"/>
    </source>
</evidence>
<dbReference type="GO" id="GO:0016740">
    <property type="term" value="F:transferase activity"/>
    <property type="evidence" value="ECO:0007669"/>
    <property type="project" value="UniProtKB-KW"/>
</dbReference>
<accession>A0A2W1LU55</accession>
<evidence type="ECO:0000313" key="4">
    <source>
        <dbReference type="Proteomes" id="UP000249522"/>
    </source>
</evidence>
<dbReference type="EMBL" id="QKRB01000044">
    <property type="protein sequence ID" value="PZD95311.1"/>
    <property type="molecule type" value="Genomic_DNA"/>
</dbReference>
<protein>
    <submittedName>
        <fullName evidence="3">Glycosyl transferase family 2</fullName>
    </submittedName>
</protein>
<evidence type="ECO:0000313" key="3">
    <source>
        <dbReference type="EMBL" id="PZD95311.1"/>
    </source>
</evidence>
<name>A0A2W1LU55_9BACL</name>
<dbReference type="PANTHER" id="PTHR43685:SF3">
    <property type="entry name" value="SLR2126 PROTEIN"/>
    <property type="match status" value="1"/>
</dbReference>
<gene>
    <name evidence="3" type="ORF">DNH61_12230</name>
</gene>
<dbReference type="AlphaFoldDB" id="A0A2W1LU55"/>
<proteinExistence type="predicted"/>
<dbReference type="PANTHER" id="PTHR43685">
    <property type="entry name" value="GLYCOSYLTRANSFERASE"/>
    <property type="match status" value="1"/>
</dbReference>